<organism evidence="2 3">
    <name type="scientific">Pseudoduganella armeniaca</name>
    <dbReference type="NCBI Taxonomy" id="2072590"/>
    <lineage>
        <taxon>Bacteria</taxon>
        <taxon>Pseudomonadati</taxon>
        <taxon>Pseudomonadota</taxon>
        <taxon>Betaproteobacteria</taxon>
        <taxon>Burkholderiales</taxon>
        <taxon>Oxalobacteraceae</taxon>
        <taxon>Telluria group</taxon>
        <taxon>Pseudoduganella</taxon>
    </lineage>
</organism>
<dbReference type="RefSeq" id="WP_107142054.1">
    <property type="nucleotide sequence ID" value="NZ_CP028324.1"/>
</dbReference>
<feature type="transmembrane region" description="Helical" evidence="1">
    <location>
        <begin position="20"/>
        <end position="46"/>
    </location>
</feature>
<dbReference type="EMBL" id="CP028324">
    <property type="protein sequence ID" value="AVR96706.1"/>
    <property type="molecule type" value="Genomic_DNA"/>
</dbReference>
<keyword evidence="3" id="KW-1185">Reference proteome</keyword>
<keyword evidence="1" id="KW-0472">Membrane</keyword>
<gene>
    <name evidence="2" type="ORF">C9I28_14215</name>
</gene>
<feature type="transmembrane region" description="Helical" evidence="1">
    <location>
        <begin position="67"/>
        <end position="94"/>
    </location>
</feature>
<dbReference type="AlphaFoldDB" id="A0A2R4CAP9"/>
<keyword evidence="1" id="KW-0812">Transmembrane</keyword>
<accession>A0A2R4CAP9</accession>
<protein>
    <recommendedName>
        <fullName evidence="4">Transmembrane protein</fullName>
    </recommendedName>
</protein>
<keyword evidence="1" id="KW-1133">Transmembrane helix</keyword>
<evidence type="ECO:0000256" key="1">
    <source>
        <dbReference type="SAM" id="Phobius"/>
    </source>
</evidence>
<reference evidence="2 3" key="1">
    <citation type="submission" date="2018-03" db="EMBL/GenBank/DDBJ databases">
        <title>Massilia armeniaca sp. nov., isolated from desert soil.</title>
        <authorList>
            <person name="Huang H."/>
            <person name="Ren M."/>
        </authorList>
    </citation>
    <scope>NUCLEOTIDE SEQUENCE [LARGE SCALE GENOMIC DNA]</scope>
    <source>
        <strain evidence="2 3">ZMN-3</strain>
    </source>
</reference>
<dbReference type="KEGG" id="masz:C9I28_14215"/>
<evidence type="ECO:0000313" key="3">
    <source>
        <dbReference type="Proteomes" id="UP000240505"/>
    </source>
</evidence>
<name>A0A2R4CAP9_9BURK</name>
<dbReference type="Proteomes" id="UP000240505">
    <property type="component" value="Chromosome"/>
</dbReference>
<proteinExistence type="predicted"/>
<dbReference type="OrthoDB" id="5405464at2"/>
<evidence type="ECO:0008006" key="4">
    <source>
        <dbReference type="Google" id="ProtNLM"/>
    </source>
</evidence>
<sequence>MAQDIVFDARTDSAKSWAWWLYVAHGVSFIFTLGAFSFIPLILNYVKRGETTRTFVHSHHDWQIRSFWWYLIWMVVGGALFITFIGIPLAYLVWGGAWLWKAYRLIRGWVTLNNNEPI</sequence>
<evidence type="ECO:0000313" key="2">
    <source>
        <dbReference type="EMBL" id="AVR96706.1"/>
    </source>
</evidence>